<comment type="caution">
    <text evidence="3">The sequence shown here is derived from an EMBL/GenBank/DDBJ whole genome shotgun (WGS) entry which is preliminary data.</text>
</comment>
<feature type="region of interest" description="Disordered" evidence="1">
    <location>
        <begin position="267"/>
        <end position="291"/>
    </location>
</feature>
<evidence type="ECO:0000313" key="4">
    <source>
        <dbReference type="Proteomes" id="UP001501218"/>
    </source>
</evidence>
<feature type="transmembrane region" description="Helical" evidence="2">
    <location>
        <begin position="47"/>
        <end position="69"/>
    </location>
</feature>
<dbReference type="Proteomes" id="UP001501218">
    <property type="component" value="Unassembled WGS sequence"/>
</dbReference>
<keyword evidence="2" id="KW-0812">Transmembrane</keyword>
<dbReference type="InterPro" id="IPR011048">
    <property type="entry name" value="Haem_d1_sf"/>
</dbReference>
<keyword evidence="2" id="KW-1133">Transmembrane helix</keyword>
<dbReference type="RefSeq" id="WP_344131682.1">
    <property type="nucleotide sequence ID" value="NZ_BAAARA010000008.1"/>
</dbReference>
<evidence type="ECO:0000256" key="1">
    <source>
        <dbReference type="SAM" id="MobiDB-lite"/>
    </source>
</evidence>
<proteinExistence type="predicted"/>
<dbReference type="SUPFAM" id="SSF51004">
    <property type="entry name" value="C-terminal (heme d1) domain of cytochrome cd1-nitrite reductase"/>
    <property type="match status" value="1"/>
</dbReference>
<name>A0ABN3GE53_9PSEU</name>
<keyword evidence="4" id="KW-1185">Reference proteome</keyword>
<evidence type="ECO:0000313" key="3">
    <source>
        <dbReference type="EMBL" id="GAA2349608.1"/>
    </source>
</evidence>
<sequence length="337" mass="35435">MSQGTEDAELVRAQLHRLVEDVEPAPDALPKLLSAARRRRARRRRPVLVGVSAALACATFIAVLAGYFAQPRSTPIAVQPDSYVASTKPGVIAAFDVRTGRQKGEVARVVGADGSDLATDAGRVFIPVSTEKGRGVVEITRDGEREKIATVADGRALTAGGGRVAYVDGANYVVALGPNGRRDLPVRGMTVLDLALADDGRLALLVERGSNREVVIAGTDVTTLDGSVALRGNPECGPLAIAWREDAVAALEPVNCSSGRARVATYDGDTGRKRSAGTPFETPGLRPGKPDLSADEVGRFLVSAIDRGQWLVDGADVKRIPPACDREGYCTDGPATF</sequence>
<reference evidence="3 4" key="1">
    <citation type="journal article" date="2019" name="Int. J. Syst. Evol. Microbiol.">
        <title>The Global Catalogue of Microorganisms (GCM) 10K type strain sequencing project: providing services to taxonomists for standard genome sequencing and annotation.</title>
        <authorList>
            <consortium name="The Broad Institute Genomics Platform"/>
            <consortium name="The Broad Institute Genome Sequencing Center for Infectious Disease"/>
            <person name="Wu L."/>
            <person name="Ma J."/>
        </authorList>
    </citation>
    <scope>NUCLEOTIDE SEQUENCE [LARGE SCALE GENOMIC DNA]</scope>
    <source>
        <strain evidence="3 4">JCM 16221</strain>
    </source>
</reference>
<gene>
    <name evidence="3" type="ORF">GCM10009854_29040</name>
</gene>
<organism evidence="3 4">
    <name type="scientific">Saccharopolyspora halophila</name>
    <dbReference type="NCBI Taxonomy" id="405551"/>
    <lineage>
        <taxon>Bacteria</taxon>
        <taxon>Bacillati</taxon>
        <taxon>Actinomycetota</taxon>
        <taxon>Actinomycetes</taxon>
        <taxon>Pseudonocardiales</taxon>
        <taxon>Pseudonocardiaceae</taxon>
        <taxon>Saccharopolyspora</taxon>
    </lineage>
</organism>
<dbReference type="EMBL" id="BAAARA010000008">
    <property type="protein sequence ID" value="GAA2349608.1"/>
    <property type="molecule type" value="Genomic_DNA"/>
</dbReference>
<evidence type="ECO:0008006" key="5">
    <source>
        <dbReference type="Google" id="ProtNLM"/>
    </source>
</evidence>
<keyword evidence="2" id="KW-0472">Membrane</keyword>
<evidence type="ECO:0000256" key="2">
    <source>
        <dbReference type="SAM" id="Phobius"/>
    </source>
</evidence>
<accession>A0ABN3GE53</accession>
<protein>
    <recommendedName>
        <fullName evidence="5">FbpC C-terminal regulatory nucleotide binding domain-containing protein</fullName>
    </recommendedName>
</protein>